<dbReference type="Gene3D" id="3.30.390.50">
    <property type="entry name" value="CO dehydrogenase flavoprotein, C-terminal domain"/>
    <property type="match status" value="1"/>
</dbReference>
<dbReference type="InterPro" id="IPR016169">
    <property type="entry name" value="FAD-bd_PCMH_sub2"/>
</dbReference>
<dbReference type="SMART" id="SM01092">
    <property type="entry name" value="CO_deh_flav_C"/>
    <property type="match status" value="1"/>
</dbReference>
<dbReference type="GO" id="GO:0071949">
    <property type="term" value="F:FAD binding"/>
    <property type="evidence" value="ECO:0007669"/>
    <property type="project" value="InterPro"/>
</dbReference>
<reference evidence="5 6" key="1">
    <citation type="submission" date="2018-06" db="EMBL/GenBank/DDBJ databases">
        <title>Genomic Encyclopedia of Archaeal and Bacterial Type Strains, Phase II (KMG-II): from individual species to whole genera.</title>
        <authorList>
            <person name="Goeker M."/>
        </authorList>
    </citation>
    <scope>NUCLEOTIDE SEQUENCE [LARGE SCALE GENOMIC DNA]</scope>
    <source>
        <strain evidence="5 6">DSM 22009</strain>
    </source>
</reference>
<dbReference type="Pfam" id="PF00941">
    <property type="entry name" value="FAD_binding_5"/>
    <property type="match status" value="1"/>
</dbReference>
<organism evidence="5 6">
    <name type="scientific">Palleronia aestuarii</name>
    <dbReference type="NCBI Taxonomy" id="568105"/>
    <lineage>
        <taxon>Bacteria</taxon>
        <taxon>Pseudomonadati</taxon>
        <taxon>Pseudomonadota</taxon>
        <taxon>Alphaproteobacteria</taxon>
        <taxon>Rhodobacterales</taxon>
        <taxon>Roseobacteraceae</taxon>
        <taxon>Palleronia</taxon>
    </lineage>
</organism>
<evidence type="ECO:0000313" key="6">
    <source>
        <dbReference type="Proteomes" id="UP000248916"/>
    </source>
</evidence>
<gene>
    <name evidence="5" type="ORF">LX81_01493</name>
</gene>
<keyword evidence="6" id="KW-1185">Reference proteome</keyword>
<name>A0A2W7NBG5_9RHOB</name>
<dbReference type="PANTHER" id="PTHR42659:SF9">
    <property type="entry name" value="XANTHINE DEHYDROGENASE FAD-BINDING SUBUNIT XDHB-RELATED"/>
    <property type="match status" value="1"/>
</dbReference>
<dbReference type="RefSeq" id="WP_111536647.1">
    <property type="nucleotide sequence ID" value="NZ_QKZL01000004.1"/>
</dbReference>
<keyword evidence="2" id="KW-0274">FAD</keyword>
<dbReference type="GO" id="GO:0016491">
    <property type="term" value="F:oxidoreductase activity"/>
    <property type="evidence" value="ECO:0007669"/>
    <property type="project" value="InterPro"/>
</dbReference>
<dbReference type="OrthoDB" id="9814706at2"/>
<accession>A0A2W7NBG5</accession>
<feature type="domain" description="FAD-binding PCMH-type" evidence="4">
    <location>
        <begin position="1"/>
        <end position="221"/>
    </location>
</feature>
<dbReference type="EMBL" id="QKZL01000004">
    <property type="protein sequence ID" value="PZX17765.1"/>
    <property type="molecule type" value="Genomic_DNA"/>
</dbReference>
<feature type="region of interest" description="Disordered" evidence="3">
    <location>
        <begin position="330"/>
        <end position="350"/>
    </location>
</feature>
<dbReference type="InterPro" id="IPR036318">
    <property type="entry name" value="FAD-bd_PCMH-like_sf"/>
</dbReference>
<dbReference type="PROSITE" id="PS51387">
    <property type="entry name" value="FAD_PCMH"/>
    <property type="match status" value="1"/>
</dbReference>
<dbReference type="SUPFAM" id="SSF55447">
    <property type="entry name" value="CO dehydrogenase flavoprotein C-terminal domain-like"/>
    <property type="match status" value="1"/>
</dbReference>
<protein>
    <submittedName>
        <fullName evidence="5">Xanthine dehydrogenase YagS FAD-binding subunit</fullName>
    </submittedName>
</protein>
<dbReference type="Pfam" id="PF03450">
    <property type="entry name" value="CO_deh_flav_C"/>
    <property type="match status" value="1"/>
</dbReference>
<dbReference type="InterPro" id="IPR016167">
    <property type="entry name" value="FAD-bd_PCMH_sub1"/>
</dbReference>
<dbReference type="Proteomes" id="UP000248916">
    <property type="component" value="Unassembled WGS sequence"/>
</dbReference>
<evidence type="ECO:0000256" key="2">
    <source>
        <dbReference type="ARBA" id="ARBA00022827"/>
    </source>
</evidence>
<evidence type="ECO:0000313" key="5">
    <source>
        <dbReference type="EMBL" id="PZX17765.1"/>
    </source>
</evidence>
<dbReference type="AlphaFoldDB" id="A0A2W7NBG5"/>
<dbReference type="InterPro" id="IPR016166">
    <property type="entry name" value="FAD-bd_PCMH"/>
</dbReference>
<dbReference type="InterPro" id="IPR002346">
    <property type="entry name" value="Mopterin_DH_FAD-bd"/>
</dbReference>
<keyword evidence="1" id="KW-0285">Flavoprotein</keyword>
<dbReference type="PANTHER" id="PTHR42659">
    <property type="entry name" value="XANTHINE DEHYDROGENASE SUBUNIT C-RELATED"/>
    <property type="match status" value="1"/>
</dbReference>
<dbReference type="Gene3D" id="3.30.43.10">
    <property type="entry name" value="Uridine Diphospho-n-acetylenolpyruvylglucosamine Reductase, domain 2"/>
    <property type="match status" value="1"/>
</dbReference>
<dbReference type="Gene3D" id="3.30.465.10">
    <property type="match status" value="2"/>
</dbReference>
<evidence type="ECO:0000259" key="4">
    <source>
        <dbReference type="PROSITE" id="PS51387"/>
    </source>
</evidence>
<sequence>MKNFEFLQPLSAADAVAAWTPDAAYLGGGTNLVDLMKTGAMGPDRVIDITRLPDLDRIETTEDGGLRIGALVRNSDLARDPDLLRAAPMVAEALLAGASGQLRNAATVGGNLMQHTRCPYFMDADAACNRRVPGSGCDARGGAWENSAILGQSAACIATNPSDFCVPLAALGALVDVEGPSGGRTVALEAFHKLPGDTPEAETALEPGELVVALRLPAEAASFAGHSRYLKVRERTSYAFALVSAAAALRMDGGRITEGRLALGSVAARPWRIAEADALLAGAMPDDALFARVAERLLEGAEPSNDTGWKIDLARRTVIRALQMAAAGTPDRLPPLPASPFGPSEVAVHA</sequence>
<dbReference type="InterPro" id="IPR036683">
    <property type="entry name" value="CO_DH_flav_C_dom_sf"/>
</dbReference>
<proteinExistence type="predicted"/>
<evidence type="ECO:0000256" key="1">
    <source>
        <dbReference type="ARBA" id="ARBA00022630"/>
    </source>
</evidence>
<dbReference type="InterPro" id="IPR051312">
    <property type="entry name" value="Diverse_Substr_Oxidored"/>
</dbReference>
<evidence type="ECO:0000256" key="3">
    <source>
        <dbReference type="SAM" id="MobiDB-lite"/>
    </source>
</evidence>
<dbReference type="InterPro" id="IPR005107">
    <property type="entry name" value="CO_DH_flav_C"/>
</dbReference>
<comment type="caution">
    <text evidence="5">The sequence shown here is derived from an EMBL/GenBank/DDBJ whole genome shotgun (WGS) entry which is preliminary data.</text>
</comment>
<dbReference type="SUPFAM" id="SSF56176">
    <property type="entry name" value="FAD-binding/transporter-associated domain-like"/>
    <property type="match status" value="1"/>
</dbReference>